<dbReference type="Proteomes" id="UP000077177">
    <property type="component" value="Chromosome"/>
</dbReference>
<name>A0A172TSK8_9BACT</name>
<reference evidence="1 2" key="2">
    <citation type="journal article" date="2016" name="Int. J. Syst. Evol. Microbiol.">
        <title>Flavisolibacter tropicus sp. nov., isolated from tropical soil.</title>
        <authorList>
            <person name="Lee J.J."/>
            <person name="Kang M.S."/>
            <person name="Kim G.S."/>
            <person name="Lee C.S."/>
            <person name="Lim S."/>
            <person name="Lee J."/>
            <person name="Roh S.H."/>
            <person name="Kang H."/>
            <person name="Ha J.M."/>
            <person name="Bae S."/>
            <person name="Jung H.Y."/>
            <person name="Kim M.K."/>
        </authorList>
    </citation>
    <scope>NUCLEOTIDE SEQUENCE [LARGE SCALE GENOMIC DNA]</scope>
    <source>
        <strain evidence="1 2">LCS9</strain>
    </source>
</reference>
<dbReference type="KEGG" id="fla:SY85_04530"/>
<protein>
    <recommendedName>
        <fullName evidence="3">TonB C-terminal domain-containing protein</fullName>
    </recommendedName>
</protein>
<sequence>MNIPQQSFEEDFDNNATIAMEVVADANGKVTSATYTSKGSTGTATPRMKEIARDLAFKLKIGPADGVQKGVVKFNFRVK</sequence>
<evidence type="ECO:0000313" key="2">
    <source>
        <dbReference type="Proteomes" id="UP000077177"/>
    </source>
</evidence>
<keyword evidence="2" id="KW-1185">Reference proteome</keyword>
<evidence type="ECO:0008006" key="3">
    <source>
        <dbReference type="Google" id="ProtNLM"/>
    </source>
</evidence>
<organism evidence="1 2">
    <name type="scientific">Flavisolibacter tropicus</name>
    <dbReference type="NCBI Taxonomy" id="1492898"/>
    <lineage>
        <taxon>Bacteria</taxon>
        <taxon>Pseudomonadati</taxon>
        <taxon>Bacteroidota</taxon>
        <taxon>Chitinophagia</taxon>
        <taxon>Chitinophagales</taxon>
        <taxon>Chitinophagaceae</taxon>
        <taxon>Flavisolibacter</taxon>
    </lineage>
</organism>
<gene>
    <name evidence="1" type="ORF">SY85_04530</name>
</gene>
<proteinExistence type="predicted"/>
<dbReference type="EMBL" id="CP011390">
    <property type="protein sequence ID" value="ANE49864.1"/>
    <property type="molecule type" value="Genomic_DNA"/>
</dbReference>
<dbReference type="OrthoDB" id="676306at2"/>
<dbReference type="AlphaFoldDB" id="A0A172TSK8"/>
<accession>A0A172TSK8</accession>
<evidence type="ECO:0000313" key="1">
    <source>
        <dbReference type="EMBL" id="ANE49864.1"/>
    </source>
</evidence>
<dbReference type="STRING" id="1492898.SY85_04530"/>
<reference evidence="2" key="1">
    <citation type="submission" date="2015-01" db="EMBL/GenBank/DDBJ databases">
        <title>Flavisolibacter sp./LCS9/ whole genome sequencing.</title>
        <authorList>
            <person name="Kim M.K."/>
            <person name="Srinivasan S."/>
            <person name="Lee J.-J."/>
        </authorList>
    </citation>
    <scope>NUCLEOTIDE SEQUENCE [LARGE SCALE GENOMIC DNA]</scope>
    <source>
        <strain evidence="2">LCS9</strain>
    </source>
</reference>
<dbReference type="RefSeq" id="WP_066402007.1">
    <property type="nucleotide sequence ID" value="NZ_CP011390.1"/>
</dbReference>